<dbReference type="GO" id="GO:0003824">
    <property type="term" value="F:catalytic activity"/>
    <property type="evidence" value="ECO:0007669"/>
    <property type="project" value="InterPro"/>
</dbReference>
<comment type="caution">
    <text evidence="2">The sequence shown here is derived from an EMBL/GenBank/DDBJ whole genome shotgun (WGS) entry which is preliminary data.</text>
</comment>
<reference evidence="2 3" key="1">
    <citation type="submission" date="2020-08" db="EMBL/GenBank/DDBJ databases">
        <title>Genomic Encyclopedia of Type Strains, Phase IV (KMG-IV): sequencing the most valuable type-strain genomes for metagenomic binning, comparative biology and taxonomic classification.</title>
        <authorList>
            <person name="Goeker M."/>
        </authorList>
    </citation>
    <scope>NUCLEOTIDE SEQUENCE [LARGE SCALE GENOMIC DNA]</scope>
    <source>
        <strain evidence="2 3">DSM 25966</strain>
    </source>
</reference>
<evidence type="ECO:0000313" key="2">
    <source>
        <dbReference type="EMBL" id="MBB3929377.1"/>
    </source>
</evidence>
<feature type="domain" description="MOSC" evidence="1">
    <location>
        <begin position="18"/>
        <end position="168"/>
    </location>
</feature>
<dbReference type="SUPFAM" id="SSF50800">
    <property type="entry name" value="PK beta-barrel domain-like"/>
    <property type="match status" value="1"/>
</dbReference>
<dbReference type="InterPro" id="IPR052716">
    <property type="entry name" value="MOSC_domain"/>
</dbReference>
<dbReference type="GO" id="GO:0030170">
    <property type="term" value="F:pyridoxal phosphate binding"/>
    <property type="evidence" value="ECO:0007669"/>
    <property type="project" value="InterPro"/>
</dbReference>
<keyword evidence="3" id="KW-1185">Reference proteome</keyword>
<dbReference type="AlphaFoldDB" id="A0A840AK23"/>
<protein>
    <submittedName>
        <fullName evidence="2">MOSC domain-containing protein YiiM</fullName>
    </submittedName>
</protein>
<sequence>MTVRVVSVSASPSHAFSKAVRDEIRLIAGLGVEGDAHMGVHVKHRSRVAVDPTQPNLRQVHLVAAELLEELRAGGFHVSAGSIGENVTTEGIDLIHLPQGTCLHLGDVAVVQVTGLRNPCVQLDAFQKGLTAAVLDRDAEGRLVRKAGIMGIVVQGGPVRAGDPIRISLPPPPHRSLERV</sequence>
<dbReference type="PANTHER" id="PTHR36930">
    <property type="entry name" value="METAL-SULFUR CLUSTER BIOSYNTHESIS PROTEINS YUAD-RELATED"/>
    <property type="match status" value="1"/>
</dbReference>
<dbReference type="RefSeq" id="WP_183397041.1">
    <property type="nucleotide sequence ID" value="NZ_JACIDS010000001.1"/>
</dbReference>
<name>A0A840AK23_9HYPH</name>
<dbReference type="EMBL" id="JACIDS010000001">
    <property type="protein sequence ID" value="MBB3929377.1"/>
    <property type="molecule type" value="Genomic_DNA"/>
</dbReference>
<evidence type="ECO:0000259" key="1">
    <source>
        <dbReference type="PROSITE" id="PS51340"/>
    </source>
</evidence>
<gene>
    <name evidence="2" type="ORF">GGR25_000396</name>
</gene>
<dbReference type="Gene3D" id="2.40.33.20">
    <property type="entry name" value="PK beta-barrel domain-like"/>
    <property type="match status" value="1"/>
</dbReference>
<dbReference type="InterPro" id="IPR011037">
    <property type="entry name" value="Pyrv_Knase-like_insert_dom_sf"/>
</dbReference>
<dbReference type="InterPro" id="IPR005302">
    <property type="entry name" value="MoCF_Sase_C"/>
</dbReference>
<organism evidence="2 3">
    <name type="scientific">Kaistia hirudinis</name>
    <dbReference type="NCBI Taxonomy" id="1293440"/>
    <lineage>
        <taxon>Bacteria</taxon>
        <taxon>Pseudomonadati</taxon>
        <taxon>Pseudomonadota</taxon>
        <taxon>Alphaproteobacteria</taxon>
        <taxon>Hyphomicrobiales</taxon>
        <taxon>Kaistiaceae</taxon>
        <taxon>Kaistia</taxon>
    </lineage>
</organism>
<dbReference type="PANTHER" id="PTHR36930:SF1">
    <property type="entry name" value="MOSC DOMAIN-CONTAINING PROTEIN"/>
    <property type="match status" value="1"/>
</dbReference>
<dbReference type="Pfam" id="PF03473">
    <property type="entry name" value="MOSC"/>
    <property type="match status" value="1"/>
</dbReference>
<dbReference type="PROSITE" id="PS51340">
    <property type="entry name" value="MOSC"/>
    <property type="match status" value="1"/>
</dbReference>
<accession>A0A840AK23</accession>
<dbReference type="Proteomes" id="UP000553963">
    <property type="component" value="Unassembled WGS sequence"/>
</dbReference>
<evidence type="ECO:0000313" key="3">
    <source>
        <dbReference type="Proteomes" id="UP000553963"/>
    </source>
</evidence>
<proteinExistence type="predicted"/>
<dbReference type="GO" id="GO:0030151">
    <property type="term" value="F:molybdenum ion binding"/>
    <property type="evidence" value="ECO:0007669"/>
    <property type="project" value="InterPro"/>
</dbReference>